<dbReference type="InterPro" id="IPR035126">
    <property type="entry name" value="SCVP"/>
</dbReference>
<sequence length="84" mass="9505">MNDSHMQVFKNLVDDYIKTKGVTYNKDLVQEKAVNVDGKFAVLYTLLGYECDRVNNFVHDAKSEANFVTDIKVKCGGKPEFVVV</sequence>
<dbReference type="Proteomes" id="UP000270094">
    <property type="component" value="Unassembled WGS sequence"/>
</dbReference>
<dbReference type="AlphaFoldDB" id="A0A3P7JA28"/>
<evidence type="ECO:0000313" key="2">
    <source>
        <dbReference type="Proteomes" id="UP000270094"/>
    </source>
</evidence>
<organism evidence="1 2">
    <name type="scientific">Strongylus vulgaris</name>
    <name type="common">Blood worm</name>
    <dbReference type="NCBI Taxonomy" id="40348"/>
    <lineage>
        <taxon>Eukaryota</taxon>
        <taxon>Metazoa</taxon>
        <taxon>Ecdysozoa</taxon>
        <taxon>Nematoda</taxon>
        <taxon>Chromadorea</taxon>
        <taxon>Rhabditida</taxon>
        <taxon>Rhabditina</taxon>
        <taxon>Rhabditomorpha</taxon>
        <taxon>Strongyloidea</taxon>
        <taxon>Strongylidae</taxon>
        <taxon>Strongylus</taxon>
    </lineage>
</organism>
<gene>
    <name evidence="1" type="ORF">SVUK_LOCUS17329</name>
</gene>
<keyword evidence="2" id="KW-1185">Reference proteome</keyword>
<protein>
    <submittedName>
        <fullName evidence="1">Uncharacterized protein</fullName>
    </submittedName>
</protein>
<dbReference type="Pfam" id="PF17619">
    <property type="entry name" value="SCVP"/>
    <property type="match status" value="1"/>
</dbReference>
<dbReference type="EMBL" id="UYYB01117085">
    <property type="protein sequence ID" value="VDM82331.1"/>
    <property type="molecule type" value="Genomic_DNA"/>
</dbReference>
<name>A0A3P7JA28_STRVU</name>
<dbReference type="OrthoDB" id="5815178at2759"/>
<reference evidence="1 2" key="1">
    <citation type="submission" date="2018-11" db="EMBL/GenBank/DDBJ databases">
        <authorList>
            <consortium name="Pathogen Informatics"/>
        </authorList>
    </citation>
    <scope>NUCLEOTIDE SEQUENCE [LARGE SCALE GENOMIC DNA]</scope>
</reference>
<evidence type="ECO:0000313" key="1">
    <source>
        <dbReference type="EMBL" id="VDM82331.1"/>
    </source>
</evidence>
<accession>A0A3P7JA28</accession>
<proteinExistence type="predicted"/>